<dbReference type="InterPro" id="IPR010425">
    <property type="entry name" value="Caps_synth_GfcC-like_C"/>
</dbReference>
<evidence type="ECO:0000256" key="1">
    <source>
        <dbReference type="SAM" id="SignalP"/>
    </source>
</evidence>
<dbReference type="InterPro" id="IPR046459">
    <property type="entry name" value="Caps_syn_GfcC_N"/>
</dbReference>
<evidence type="ECO:0000259" key="3">
    <source>
        <dbReference type="Pfam" id="PF20616"/>
    </source>
</evidence>
<reference evidence="5" key="1">
    <citation type="submission" date="2016-10" db="EMBL/GenBank/DDBJ databases">
        <authorList>
            <person name="Varghese N."/>
            <person name="Submissions S."/>
        </authorList>
    </citation>
    <scope>NUCLEOTIDE SEQUENCE [LARGE SCALE GENOMIC DNA]</scope>
    <source>
        <strain evidence="5">CCM 7469</strain>
    </source>
</reference>
<keyword evidence="1" id="KW-0732">Signal</keyword>
<evidence type="ECO:0000259" key="2">
    <source>
        <dbReference type="Pfam" id="PF06251"/>
    </source>
</evidence>
<evidence type="ECO:0000313" key="4">
    <source>
        <dbReference type="EMBL" id="SDH58957.1"/>
    </source>
</evidence>
<dbReference type="Pfam" id="PF06251">
    <property type="entry name" value="Caps_syn_GfcC_C"/>
    <property type="match status" value="1"/>
</dbReference>
<dbReference type="Pfam" id="PF20616">
    <property type="entry name" value="Caps_syn_GfcC_N"/>
    <property type="match status" value="1"/>
</dbReference>
<dbReference type="Proteomes" id="UP000199636">
    <property type="component" value="Unassembled WGS sequence"/>
</dbReference>
<name>A0A1G8DMR9_9PSED</name>
<feature type="domain" description="Capsule biosynthesis GfcC-like N-terminal" evidence="3">
    <location>
        <begin position="41"/>
        <end position="151"/>
    </location>
</feature>
<dbReference type="OrthoDB" id="6999256at2"/>
<proteinExistence type="predicted"/>
<accession>A0A1G8DMR9</accession>
<feature type="chain" id="PRO_5011683953" evidence="1">
    <location>
        <begin position="23"/>
        <end position="262"/>
    </location>
</feature>
<sequence>MSIRRVLSIACCALLLGAQARAETLVEASVEVRGDAVAPGALAVSPETRLADVFRASQVNAEGFWLGAAWLQPSLEPAQKRLKAGILFDLGLLKNKALLDRQPGRAALAKRLYTTFAALPVTGRRVQVLDPVTVEVQPAQNPLVAPGDRFLFPRRPTTLRVVGAVASECQLAFAPLRQARDYLEECPALPEADPDYLYLIQPDGQVIRLGIALWNRQDGPPVAPGATLLRPLKATGAARTFPRLGAEMAAFLATQPLPETAP</sequence>
<evidence type="ECO:0000313" key="5">
    <source>
        <dbReference type="Proteomes" id="UP000199636"/>
    </source>
</evidence>
<dbReference type="EMBL" id="FNDS01000002">
    <property type="protein sequence ID" value="SDH58957.1"/>
    <property type="molecule type" value="Genomic_DNA"/>
</dbReference>
<gene>
    <name evidence="4" type="ORF">SAMN05216272_10251</name>
</gene>
<dbReference type="AlphaFoldDB" id="A0A1G8DMR9"/>
<dbReference type="STRING" id="428992.SAMN05216272_10251"/>
<keyword evidence="5" id="KW-1185">Reference proteome</keyword>
<feature type="signal peptide" evidence="1">
    <location>
        <begin position="1"/>
        <end position="22"/>
    </location>
</feature>
<dbReference type="Gene3D" id="3.10.560.10">
    <property type="entry name" value="Outer membrane lipoprotein wza domain like"/>
    <property type="match status" value="1"/>
</dbReference>
<dbReference type="RefSeq" id="WP_090261300.1">
    <property type="nucleotide sequence ID" value="NZ_FNDS01000002.1"/>
</dbReference>
<organism evidence="4 5">
    <name type="scientific">Pseudomonas panipatensis</name>
    <dbReference type="NCBI Taxonomy" id="428992"/>
    <lineage>
        <taxon>Bacteria</taxon>
        <taxon>Pseudomonadati</taxon>
        <taxon>Pseudomonadota</taxon>
        <taxon>Gammaproteobacteria</taxon>
        <taxon>Pseudomonadales</taxon>
        <taxon>Pseudomonadaceae</taxon>
        <taxon>Pseudomonas</taxon>
    </lineage>
</organism>
<protein>
    <submittedName>
        <fullName evidence="4">Capsule biosynthesis GfcC</fullName>
    </submittedName>
</protein>
<feature type="domain" description="Capsule biosynthesis GfcC-like C-terminal" evidence="2">
    <location>
        <begin position="170"/>
        <end position="254"/>
    </location>
</feature>